<gene>
    <name evidence="3" type="ORF">WDZ17_00930</name>
</gene>
<feature type="region of interest" description="Disordered" evidence="2">
    <location>
        <begin position="67"/>
        <end position="91"/>
    </location>
</feature>
<dbReference type="RefSeq" id="WP_339573249.1">
    <property type="nucleotide sequence ID" value="NZ_JBBIAA010000001.1"/>
</dbReference>
<dbReference type="Proteomes" id="UP001387100">
    <property type="component" value="Unassembled WGS sequence"/>
</dbReference>
<dbReference type="InterPro" id="IPR036165">
    <property type="entry name" value="YefM-like_sf"/>
</dbReference>
<protein>
    <submittedName>
        <fullName evidence="3">Type II toxin-antitoxin system prevent-host-death family antitoxin</fullName>
    </submittedName>
</protein>
<evidence type="ECO:0000313" key="4">
    <source>
        <dbReference type="Proteomes" id="UP001387100"/>
    </source>
</evidence>
<comment type="caution">
    <text evidence="3">The sequence shown here is derived from an EMBL/GenBank/DDBJ whole genome shotgun (WGS) entry which is preliminary data.</text>
</comment>
<feature type="compositionally biased region" description="Basic and acidic residues" evidence="2">
    <location>
        <begin position="76"/>
        <end position="91"/>
    </location>
</feature>
<reference evidence="3 4" key="1">
    <citation type="journal article" date="2017" name="Int. J. Syst. Evol. Microbiol.">
        <title>Pseudokineococcus basanitobsidens sp. nov., isolated from volcanic rock.</title>
        <authorList>
            <person name="Lee D.W."/>
            <person name="Park M.Y."/>
            <person name="Kim J.J."/>
            <person name="Kim B.S."/>
        </authorList>
    </citation>
    <scope>NUCLEOTIDE SEQUENCE [LARGE SCALE GENOMIC DNA]</scope>
    <source>
        <strain evidence="3 4">DSM 103726</strain>
    </source>
</reference>
<evidence type="ECO:0000256" key="1">
    <source>
        <dbReference type="ARBA" id="ARBA00009981"/>
    </source>
</evidence>
<organism evidence="3 4">
    <name type="scientific">Pseudokineococcus basanitobsidens</name>
    <dbReference type="NCBI Taxonomy" id="1926649"/>
    <lineage>
        <taxon>Bacteria</taxon>
        <taxon>Bacillati</taxon>
        <taxon>Actinomycetota</taxon>
        <taxon>Actinomycetes</taxon>
        <taxon>Kineosporiales</taxon>
        <taxon>Kineosporiaceae</taxon>
        <taxon>Pseudokineococcus</taxon>
    </lineage>
</organism>
<dbReference type="SUPFAM" id="SSF143120">
    <property type="entry name" value="YefM-like"/>
    <property type="match status" value="1"/>
</dbReference>
<sequence>MRTISQRELRNSSGQVLRDLAAGEELMVTSNGEPIGVLRMDPPPTERRRVVGPEQYAAVMGDVPTLTADQQQAWLEDSRTDDESRDPWASA</sequence>
<dbReference type="EMBL" id="JBBIAA010000001">
    <property type="protein sequence ID" value="MEJ5943857.1"/>
    <property type="molecule type" value="Genomic_DNA"/>
</dbReference>
<evidence type="ECO:0000313" key="3">
    <source>
        <dbReference type="EMBL" id="MEJ5943857.1"/>
    </source>
</evidence>
<proteinExistence type="inferred from homology"/>
<dbReference type="NCBIfam" id="TIGR01552">
    <property type="entry name" value="phd_fam"/>
    <property type="match status" value="1"/>
</dbReference>
<comment type="similarity">
    <text evidence="1">Belongs to the phD/YefM antitoxin family.</text>
</comment>
<accession>A0ABU8RFL6</accession>
<keyword evidence="4" id="KW-1185">Reference proteome</keyword>
<evidence type="ECO:0000256" key="2">
    <source>
        <dbReference type="SAM" id="MobiDB-lite"/>
    </source>
</evidence>
<name>A0ABU8RFL6_9ACTN</name>